<organism evidence="3 4">
    <name type="scientific">Microvirga thermotolerans</name>
    <dbReference type="NCBI Taxonomy" id="2651334"/>
    <lineage>
        <taxon>Bacteria</taxon>
        <taxon>Pseudomonadati</taxon>
        <taxon>Pseudomonadota</taxon>
        <taxon>Alphaproteobacteria</taxon>
        <taxon>Hyphomicrobiales</taxon>
        <taxon>Methylobacteriaceae</taxon>
        <taxon>Microvirga</taxon>
    </lineage>
</organism>
<feature type="transmembrane region" description="Helical" evidence="2">
    <location>
        <begin position="61"/>
        <end position="84"/>
    </location>
</feature>
<feature type="compositionally biased region" description="Basic and acidic residues" evidence="1">
    <location>
        <begin position="126"/>
        <end position="136"/>
    </location>
</feature>
<dbReference type="AlphaFoldDB" id="A0A5P9K0X2"/>
<evidence type="ECO:0000256" key="1">
    <source>
        <dbReference type="SAM" id="MobiDB-lite"/>
    </source>
</evidence>
<accession>A0A5P9K0X2</accession>
<protein>
    <submittedName>
        <fullName evidence="3">Uncharacterized protein</fullName>
    </submittedName>
</protein>
<sequence>MRRLVWLAAAFMVGLWSLVAWGVYGLVDFLGSTMARNADVVTAHPGAVEWLSWILGAVRNLGLAAVVFVWGLVALLILAVPAAVSFVTGRAVRPAGPTGWNDGYPRPGYRDVTPQGMAAQDVGPAPERELPRIERH</sequence>
<name>A0A5P9K0X2_9HYPH</name>
<keyword evidence="2" id="KW-0472">Membrane</keyword>
<evidence type="ECO:0000313" key="3">
    <source>
        <dbReference type="EMBL" id="QFU17320.1"/>
    </source>
</evidence>
<keyword evidence="4" id="KW-1185">Reference proteome</keyword>
<keyword evidence="2" id="KW-1133">Transmembrane helix</keyword>
<dbReference type="Proteomes" id="UP000325614">
    <property type="component" value="Chromosome"/>
</dbReference>
<dbReference type="KEGG" id="mico:GDR74_14420"/>
<reference evidence="3 4" key="1">
    <citation type="submission" date="2019-10" db="EMBL/GenBank/DDBJ databases">
        <title>Isolation, Identification of Microvirga thermotolerans HR1, a novel thermophilic bacterium and Comparative Genomics of the genus Microvirga.</title>
        <authorList>
            <person name="Li J."/>
            <person name="Zhang W."/>
            <person name="Lin M."/>
            <person name="Wang J."/>
        </authorList>
    </citation>
    <scope>NUCLEOTIDE SEQUENCE [LARGE SCALE GENOMIC DNA]</scope>
    <source>
        <strain evidence="3 4">HR1</strain>
    </source>
</reference>
<gene>
    <name evidence="3" type="ORF">GDR74_14420</name>
</gene>
<evidence type="ECO:0000313" key="4">
    <source>
        <dbReference type="Proteomes" id="UP000325614"/>
    </source>
</evidence>
<feature type="region of interest" description="Disordered" evidence="1">
    <location>
        <begin position="115"/>
        <end position="136"/>
    </location>
</feature>
<dbReference type="EMBL" id="CP045423">
    <property type="protein sequence ID" value="QFU17320.1"/>
    <property type="molecule type" value="Genomic_DNA"/>
</dbReference>
<evidence type="ECO:0000256" key="2">
    <source>
        <dbReference type="SAM" id="Phobius"/>
    </source>
</evidence>
<keyword evidence="2" id="KW-0812">Transmembrane</keyword>
<proteinExistence type="predicted"/>
<dbReference type="RefSeq" id="WP_152586956.1">
    <property type="nucleotide sequence ID" value="NZ_CP045423.1"/>
</dbReference>